<protein>
    <submittedName>
        <fullName evidence="1">Transposable element tc3 transposase-like protein</fullName>
    </submittedName>
</protein>
<comment type="caution">
    <text evidence="1">The sequence shown here is derived from an EMBL/GenBank/DDBJ whole genome shotgun (WGS) entry which is preliminary data.</text>
</comment>
<organism evidence="1 2">
    <name type="scientific">Holotrichia oblita</name>
    <name type="common">Chafer beetle</name>
    <dbReference type="NCBI Taxonomy" id="644536"/>
    <lineage>
        <taxon>Eukaryota</taxon>
        <taxon>Metazoa</taxon>
        <taxon>Ecdysozoa</taxon>
        <taxon>Arthropoda</taxon>
        <taxon>Hexapoda</taxon>
        <taxon>Insecta</taxon>
        <taxon>Pterygota</taxon>
        <taxon>Neoptera</taxon>
        <taxon>Endopterygota</taxon>
        <taxon>Coleoptera</taxon>
        <taxon>Polyphaga</taxon>
        <taxon>Scarabaeiformia</taxon>
        <taxon>Scarabaeidae</taxon>
        <taxon>Melolonthinae</taxon>
        <taxon>Holotrichia</taxon>
    </lineage>
</organism>
<dbReference type="EMBL" id="CM043017">
    <property type="protein sequence ID" value="KAI4466301.1"/>
    <property type="molecule type" value="Genomic_DNA"/>
</dbReference>
<proteinExistence type="predicted"/>
<accession>A0ACB9THM9</accession>
<evidence type="ECO:0000313" key="1">
    <source>
        <dbReference type="EMBL" id="KAI4466301.1"/>
    </source>
</evidence>
<gene>
    <name evidence="1" type="ORF">MML48_3g00002855</name>
</gene>
<name>A0ACB9THM9_HOLOL</name>
<keyword evidence="2" id="KW-1185">Reference proteome</keyword>
<sequence>MPFTHLEKCDMMECYIVCNKNFLQARERYGVLFPTRNLPDRRYFLLLYRKFRSNANMFKKTRTKKQFIISEATEINVLAFFEANPNNAINDLKEESGLSLRTIHNILKKHKFVPFRYRPIQTLVPGDQERWTQFCQWYINQVRLNHHFWRLVFGVTNQISPIRGLCFIKKAWGKATSNTIQNCFAKASFKKSEVQGVNMEYDAENDPPLATVAEFWRNFKDIHPSENIRNDHDFPNLDQRLSTEEQFDENTVENVVEEKAVAQKSDDEEEEAEKDARPINF</sequence>
<reference evidence="1" key="1">
    <citation type="submission" date="2022-04" db="EMBL/GenBank/DDBJ databases">
        <title>Chromosome-scale genome assembly of Holotrichia oblita Faldermann.</title>
        <authorList>
            <person name="Rongchong L."/>
        </authorList>
    </citation>
    <scope>NUCLEOTIDE SEQUENCE</scope>
    <source>
        <strain evidence="1">81SQS9</strain>
    </source>
</reference>
<dbReference type="Proteomes" id="UP001056778">
    <property type="component" value="Chromosome 3"/>
</dbReference>
<evidence type="ECO:0000313" key="2">
    <source>
        <dbReference type="Proteomes" id="UP001056778"/>
    </source>
</evidence>